<sequence>MYTVTTKEVLTPIAECVSELIQVVTDSQSKNTPLADLTALARIMDEQVQQLISVARSIQSNTPDDAILAQELPRACDEVSVASLMLVGATDDLKNDPFAKAPKQTMLDAIKGVLSGTTHLIYAVDDSDVRKIVTACDTAIKLYSAIPTTSIAPPQPLIHLIQQTSTVLVTVVQLSTKRVSELLQPMLQTRLKGALQSLQRESPLLITATKSLILGGGKPEAAESVRDIVARLVKSLLEIKIIVQIREDDQTDIKFKYDIGRQRASLLRVQRGLCPKIVAGETTVVTELLDEIVDLSSGTAKMTQDAIKEVKNPMGAVRVEALVRDLNGLTSRVKEAVARALADPTNAEYRRELQNLLDSQSNRINLLEDELRRAIISELEQEFADLNEKNETGTSKRLQDAAANGDKDLTASVSAGFKERTNNIVRLATLAIETTGAANPQLAEEIKIKIAASQGLANSFAAASQALSQNPDDQNAKEHALAVSKAFQAALLELANALVQQEGLFNGYELIAAAKTSLEAAMLNFQKAVADGEMEKIKRAGAALPLAADRVIAIANTELENSADQGYKEELAIVIKKAQAGKCLREHWTTRAVTSPVGVEERVGNFKEATVALMEVMNLLRDAMISSRGTSLDNVPAPLRPLPAPPGVTAALPALPTPPKAASLPIAEIKNIETVEKVSEEVMANTPTSPVFEVPVPLTPEEAKANPILAAAVDLKIAAAVYVAKDNLIVSKASDISTLFAEMSAVSADLRKSPTPEAKSRFIQLAREIGKCSEDFTAKANEIMKACTDRRLVARLKADIERCLTLGQQIRIVAAVKASEPKDVDNEQQLIVCARNLMKTMQESMVNCEAASLRVPASAGLSNAYFQKRGHASH</sequence>
<evidence type="ECO:0000256" key="2">
    <source>
        <dbReference type="ARBA" id="ARBA00008376"/>
    </source>
</evidence>
<dbReference type="EMBL" id="QEAO01000064">
    <property type="protein sequence ID" value="TPX30553.1"/>
    <property type="molecule type" value="Genomic_DNA"/>
</dbReference>
<evidence type="ECO:0000313" key="6">
    <source>
        <dbReference type="EMBL" id="TPX30553.1"/>
    </source>
</evidence>
<dbReference type="GO" id="GO:0005737">
    <property type="term" value="C:cytoplasm"/>
    <property type="evidence" value="ECO:0007669"/>
    <property type="project" value="UniProtKB-SubCell"/>
</dbReference>
<evidence type="ECO:0000313" key="7">
    <source>
        <dbReference type="Proteomes" id="UP000319731"/>
    </source>
</evidence>
<dbReference type="AlphaFoldDB" id="A0A507BZ53"/>
<organism evidence="6 7">
    <name type="scientific">Synchytrium microbalum</name>
    <dbReference type="NCBI Taxonomy" id="1806994"/>
    <lineage>
        <taxon>Eukaryota</taxon>
        <taxon>Fungi</taxon>
        <taxon>Fungi incertae sedis</taxon>
        <taxon>Chytridiomycota</taxon>
        <taxon>Chytridiomycota incertae sedis</taxon>
        <taxon>Chytridiomycetes</taxon>
        <taxon>Synchytriales</taxon>
        <taxon>Synchytriaceae</taxon>
        <taxon>Synchytrium</taxon>
    </lineage>
</organism>
<dbReference type="GO" id="GO:0007155">
    <property type="term" value="P:cell adhesion"/>
    <property type="evidence" value="ECO:0007669"/>
    <property type="project" value="InterPro"/>
</dbReference>
<evidence type="ECO:0000256" key="5">
    <source>
        <dbReference type="SAM" id="Coils"/>
    </source>
</evidence>
<keyword evidence="3" id="KW-0963">Cytoplasm</keyword>
<gene>
    <name evidence="6" type="ORF">SmJEL517_g05898</name>
</gene>
<dbReference type="Gene3D" id="1.20.120.230">
    <property type="entry name" value="Alpha-catenin/vinculin-like"/>
    <property type="match status" value="2"/>
</dbReference>
<dbReference type="InterPro" id="IPR036723">
    <property type="entry name" value="Alpha-catenin/vinculin-like_sf"/>
</dbReference>
<keyword evidence="7" id="KW-1185">Reference proteome</keyword>
<dbReference type="OrthoDB" id="29742at2759"/>
<reference evidence="6 7" key="1">
    <citation type="journal article" date="2019" name="Sci. Rep.">
        <title>Comparative genomics of chytrid fungi reveal insights into the obligate biotrophic and pathogenic lifestyle of Synchytrium endobioticum.</title>
        <authorList>
            <person name="van de Vossenberg B.T.L.H."/>
            <person name="Warris S."/>
            <person name="Nguyen H.D.T."/>
            <person name="van Gent-Pelzer M.P.E."/>
            <person name="Joly D.L."/>
            <person name="van de Geest H.C."/>
            <person name="Bonants P.J.M."/>
            <person name="Smith D.S."/>
            <person name="Levesque C.A."/>
            <person name="van der Lee T.A.J."/>
        </authorList>
    </citation>
    <scope>NUCLEOTIDE SEQUENCE [LARGE SCALE GENOMIC DNA]</scope>
    <source>
        <strain evidence="6 7">JEL517</strain>
    </source>
</reference>
<comment type="caution">
    <text evidence="6">The sequence shown here is derived from an EMBL/GenBank/DDBJ whole genome shotgun (WGS) entry which is preliminary data.</text>
</comment>
<dbReference type="PANTHER" id="PTHR46180">
    <property type="entry name" value="VINCULIN"/>
    <property type="match status" value="1"/>
</dbReference>
<dbReference type="Proteomes" id="UP000319731">
    <property type="component" value="Unassembled WGS sequence"/>
</dbReference>
<dbReference type="InterPro" id="IPR006077">
    <property type="entry name" value="Vinculin/catenin"/>
</dbReference>
<evidence type="ECO:0008006" key="8">
    <source>
        <dbReference type="Google" id="ProtNLM"/>
    </source>
</evidence>
<keyword evidence="5" id="KW-0175">Coiled coil</keyword>
<comment type="subcellular location">
    <subcellularLocation>
        <location evidence="1">Cytoplasm</location>
    </subcellularLocation>
</comment>
<name>A0A507BZ53_9FUNG</name>
<evidence type="ECO:0000256" key="1">
    <source>
        <dbReference type="ARBA" id="ARBA00004496"/>
    </source>
</evidence>
<comment type="similarity">
    <text evidence="2">Belongs to the vinculin/alpha-catenin family.</text>
</comment>
<dbReference type="Pfam" id="PF01044">
    <property type="entry name" value="Vinculin"/>
    <property type="match status" value="1"/>
</dbReference>
<dbReference type="STRING" id="1806994.A0A507BZ53"/>
<feature type="coiled-coil region" evidence="5">
    <location>
        <begin position="319"/>
        <end position="396"/>
    </location>
</feature>
<evidence type="ECO:0000256" key="4">
    <source>
        <dbReference type="ARBA" id="ARBA00023203"/>
    </source>
</evidence>
<proteinExistence type="inferred from homology"/>
<dbReference type="Gene3D" id="1.20.120.810">
    <property type="entry name" value="Vinculin, Vh2 four-helix bundle"/>
    <property type="match status" value="1"/>
</dbReference>
<dbReference type="InterPro" id="IPR017997">
    <property type="entry name" value="Vinculin"/>
</dbReference>
<dbReference type="GeneID" id="42007121"/>
<accession>A0A507BZ53</accession>
<evidence type="ECO:0000256" key="3">
    <source>
        <dbReference type="ARBA" id="ARBA00022490"/>
    </source>
</evidence>
<dbReference type="SUPFAM" id="SSF47220">
    <property type="entry name" value="alpha-catenin/vinculin-like"/>
    <property type="match status" value="2"/>
</dbReference>
<dbReference type="RefSeq" id="XP_031022192.1">
    <property type="nucleotide sequence ID" value="XM_031171824.1"/>
</dbReference>
<protein>
    <recommendedName>
        <fullName evidence="8">Vinculin</fullName>
    </recommendedName>
</protein>
<keyword evidence="4" id="KW-0009">Actin-binding</keyword>
<dbReference type="GO" id="GO:0051015">
    <property type="term" value="F:actin filament binding"/>
    <property type="evidence" value="ECO:0007669"/>
    <property type="project" value="InterPro"/>
</dbReference>